<dbReference type="InterPro" id="IPR000070">
    <property type="entry name" value="Pectinesterase_cat"/>
</dbReference>
<keyword evidence="3 5" id="KW-0063">Aspartyl esterase</keyword>
<evidence type="ECO:0000256" key="4">
    <source>
        <dbReference type="PROSITE-ProRule" id="PRU10040"/>
    </source>
</evidence>
<evidence type="ECO:0000313" key="7">
    <source>
        <dbReference type="EMBL" id="KAK8941715.1"/>
    </source>
</evidence>
<dbReference type="EMBL" id="JBBWWR010000019">
    <property type="protein sequence ID" value="KAK8941715.1"/>
    <property type="molecule type" value="Genomic_DNA"/>
</dbReference>
<organism evidence="7 8">
    <name type="scientific">Platanthera guangdongensis</name>
    <dbReference type="NCBI Taxonomy" id="2320717"/>
    <lineage>
        <taxon>Eukaryota</taxon>
        <taxon>Viridiplantae</taxon>
        <taxon>Streptophyta</taxon>
        <taxon>Embryophyta</taxon>
        <taxon>Tracheophyta</taxon>
        <taxon>Spermatophyta</taxon>
        <taxon>Magnoliopsida</taxon>
        <taxon>Liliopsida</taxon>
        <taxon>Asparagales</taxon>
        <taxon>Orchidaceae</taxon>
        <taxon>Orchidoideae</taxon>
        <taxon>Orchideae</taxon>
        <taxon>Orchidinae</taxon>
        <taxon>Platanthera</taxon>
    </lineage>
</organism>
<feature type="signal peptide" evidence="5">
    <location>
        <begin position="1"/>
        <end position="22"/>
    </location>
</feature>
<dbReference type="EC" id="3.1.1.11" evidence="5"/>
<dbReference type="Proteomes" id="UP001412067">
    <property type="component" value="Unassembled WGS sequence"/>
</dbReference>
<keyword evidence="5" id="KW-0732">Signal</keyword>
<comment type="caution">
    <text evidence="7">The sequence shown here is derived from an EMBL/GenBank/DDBJ whole genome shotgun (WGS) entry which is preliminary data.</text>
</comment>
<name>A0ABR2LIP7_9ASPA</name>
<reference evidence="7 8" key="1">
    <citation type="journal article" date="2022" name="Nat. Plants">
        <title>Genomes of leafy and leafless Platanthera orchids illuminate the evolution of mycoheterotrophy.</title>
        <authorList>
            <person name="Li M.H."/>
            <person name="Liu K.W."/>
            <person name="Li Z."/>
            <person name="Lu H.C."/>
            <person name="Ye Q.L."/>
            <person name="Zhang D."/>
            <person name="Wang J.Y."/>
            <person name="Li Y.F."/>
            <person name="Zhong Z.M."/>
            <person name="Liu X."/>
            <person name="Yu X."/>
            <person name="Liu D.K."/>
            <person name="Tu X.D."/>
            <person name="Liu B."/>
            <person name="Hao Y."/>
            <person name="Liao X.Y."/>
            <person name="Jiang Y.T."/>
            <person name="Sun W.H."/>
            <person name="Chen J."/>
            <person name="Chen Y.Q."/>
            <person name="Ai Y."/>
            <person name="Zhai J.W."/>
            <person name="Wu S.S."/>
            <person name="Zhou Z."/>
            <person name="Hsiao Y.Y."/>
            <person name="Wu W.L."/>
            <person name="Chen Y.Y."/>
            <person name="Lin Y.F."/>
            <person name="Hsu J.L."/>
            <person name="Li C.Y."/>
            <person name="Wang Z.W."/>
            <person name="Zhao X."/>
            <person name="Zhong W.Y."/>
            <person name="Ma X.K."/>
            <person name="Ma L."/>
            <person name="Huang J."/>
            <person name="Chen G.Z."/>
            <person name="Huang M.Z."/>
            <person name="Huang L."/>
            <person name="Peng D.H."/>
            <person name="Luo Y.B."/>
            <person name="Zou S.Q."/>
            <person name="Chen S.P."/>
            <person name="Lan S."/>
            <person name="Tsai W.C."/>
            <person name="Van de Peer Y."/>
            <person name="Liu Z.J."/>
        </authorList>
    </citation>
    <scope>NUCLEOTIDE SEQUENCE [LARGE SCALE GENOMIC DNA]</scope>
    <source>
        <strain evidence="7">Lor288</strain>
    </source>
</reference>
<accession>A0ABR2LIP7</accession>
<dbReference type="Gene3D" id="2.160.20.10">
    <property type="entry name" value="Single-stranded right-handed beta-helix, Pectin lyase-like"/>
    <property type="match status" value="1"/>
</dbReference>
<evidence type="ECO:0000313" key="8">
    <source>
        <dbReference type="Proteomes" id="UP001412067"/>
    </source>
</evidence>
<evidence type="ECO:0000259" key="6">
    <source>
        <dbReference type="Pfam" id="PF01095"/>
    </source>
</evidence>
<evidence type="ECO:0000256" key="5">
    <source>
        <dbReference type="RuleBase" id="RU000589"/>
    </source>
</evidence>
<feature type="domain" description="Pectinesterase catalytic" evidence="6">
    <location>
        <begin position="27"/>
        <end position="324"/>
    </location>
</feature>
<proteinExistence type="predicted"/>
<protein>
    <recommendedName>
        <fullName evidence="5">Pectinesterase</fullName>
        <ecNumber evidence="5">3.1.1.11</ecNumber>
    </recommendedName>
</protein>
<evidence type="ECO:0000256" key="2">
    <source>
        <dbReference type="ARBA" id="ARBA00022801"/>
    </source>
</evidence>
<dbReference type="PANTHER" id="PTHR31707">
    <property type="entry name" value="PECTINESTERASE"/>
    <property type="match status" value="1"/>
</dbReference>
<evidence type="ECO:0000256" key="1">
    <source>
        <dbReference type="ARBA" id="ARBA00005184"/>
    </source>
</evidence>
<evidence type="ECO:0000256" key="3">
    <source>
        <dbReference type="ARBA" id="ARBA00023085"/>
    </source>
</evidence>
<feature type="chain" id="PRO_5044962276" description="Pectinesterase" evidence="5">
    <location>
        <begin position="23"/>
        <end position="338"/>
    </location>
</feature>
<feature type="active site" evidence="4">
    <location>
        <position position="181"/>
    </location>
</feature>
<dbReference type="InterPro" id="IPR012334">
    <property type="entry name" value="Pectin_lyas_fold"/>
</dbReference>
<keyword evidence="8" id="KW-1185">Reference proteome</keyword>
<dbReference type="InterPro" id="IPR011050">
    <property type="entry name" value="Pectin_lyase_fold/virulence"/>
</dbReference>
<sequence length="338" mass="36438">MSSLHLAFPFIFLLLLPRFTNSQLVLTVAADGSGNFTTIREAIDFVPSRRSSGISPLNLYTKIMVSAGVFAENLVVRAEKVNVSLIGAGRSQTIITGNRSSDDGWSTSTSATLAIEGRGFAASDLTIQNTAGPSNGQAVALRVDADQSAFHRCIIDGNQDTLYARSGRQFYRDCEIRGTVDFIFGDGAAVFQNCRISPRGKRGGTITAQARSKQNGLSAFAFDRCVIKPLSGDVPSASFYLGRPWRPYARVVFMKSYMADVINPEGWVPWNGPGKPAPETVFYGEFENGGQGAAAAGRVKWKGVRQLNKTEALWFSVGGLLGGDSWIPTTGIPYDSQI</sequence>
<dbReference type="InterPro" id="IPR033131">
    <property type="entry name" value="Pectinesterase_Asp_AS"/>
</dbReference>
<dbReference type="Pfam" id="PF01095">
    <property type="entry name" value="Pectinesterase"/>
    <property type="match status" value="1"/>
</dbReference>
<comment type="pathway">
    <text evidence="1 5">Glycan metabolism; pectin degradation; 2-dehydro-3-deoxy-D-gluconate from pectin: step 1/5.</text>
</comment>
<dbReference type="SUPFAM" id="SSF51126">
    <property type="entry name" value="Pectin lyase-like"/>
    <property type="match status" value="1"/>
</dbReference>
<dbReference type="PROSITE" id="PS00503">
    <property type="entry name" value="PECTINESTERASE_2"/>
    <property type="match status" value="1"/>
</dbReference>
<comment type="catalytic activity">
    <reaction evidence="5">
        <text>[(1-&gt;4)-alpha-D-galacturonosyl methyl ester](n) + n H2O = [(1-&gt;4)-alpha-D-galacturonosyl](n) + n methanol + n H(+)</text>
        <dbReference type="Rhea" id="RHEA:22380"/>
        <dbReference type="Rhea" id="RHEA-COMP:14570"/>
        <dbReference type="Rhea" id="RHEA-COMP:14573"/>
        <dbReference type="ChEBI" id="CHEBI:15377"/>
        <dbReference type="ChEBI" id="CHEBI:15378"/>
        <dbReference type="ChEBI" id="CHEBI:17790"/>
        <dbReference type="ChEBI" id="CHEBI:140522"/>
        <dbReference type="ChEBI" id="CHEBI:140523"/>
        <dbReference type="EC" id="3.1.1.11"/>
    </reaction>
</comment>
<keyword evidence="2 5" id="KW-0378">Hydrolase</keyword>
<gene>
    <name evidence="7" type="primary">PME22</name>
    <name evidence="7" type="ORF">KSP40_PGU018639</name>
</gene>